<dbReference type="AlphaFoldDB" id="A0A286FYU3"/>
<dbReference type="CDD" id="cd03398">
    <property type="entry name" value="PAP2_haloperoxidase"/>
    <property type="match status" value="1"/>
</dbReference>
<dbReference type="RefSeq" id="WP_097126301.1">
    <property type="nucleotide sequence ID" value="NZ_OCNH01000002.1"/>
</dbReference>
<evidence type="ECO:0000256" key="1">
    <source>
        <dbReference type="SAM" id="SignalP"/>
    </source>
</evidence>
<dbReference type="Gene3D" id="1.10.606.20">
    <property type="match status" value="1"/>
</dbReference>
<feature type="chain" id="PRO_5012312577" evidence="1">
    <location>
        <begin position="26"/>
        <end position="451"/>
    </location>
</feature>
<evidence type="ECO:0000313" key="4">
    <source>
        <dbReference type="Proteomes" id="UP000219452"/>
    </source>
</evidence>
<organism evidence="3 4">
    <name type="scientific">Spirosoma fluviale</name>
    <dbReference type="NCBI Taxonomy" id="1597977"/>
    <lineage>
        <taxon>Bacteria</taxon>
        <taxon>Pseudomonadati</taxon>
        <taxon>Bacteroidota</taxon>
        <taxon>Cytophagia</taxon>
        <taxon>Cytophagales</taxon>
        <taxon>Cytophagaceae</taxon>
        <taxon>Spirosoma</taxon>
    </lineage>
</organism>
<gene>
    <name evidence="3" type="ORF">SAMN06269250_2668</name>
</gene>
<evidence type="ECO:0000259" key="2">
    <source>
        <dbReference type="Pfam" id="PF01569"/>
    </source>
</evidence>
<evidence type="ECO:0000313" key="3">
    <source>
        <dbReference type="EMBL" id="SOD88440.1"/>
    </source>
</evidence>
<dbReference type="Proteomes" id="UP000219452">
    <property type="component" value="Unassembled WGS sequence"/>
</dbReference>
<accession>A0A286FYU3</accession>
<feature type="domain" description="Phosphatidic acid phosphatase type 2/haloperoxidase" evidence="2">
    <location>
        <begin position="309"/>
        <end position="438"/>
    </location>
</feature>
<dbReference type="EMBL" id="OCNH01000002">
    <property type="protein sequence ID" value="SOD88440.1"/>
    <property type="molecule type" value="Genomic_DNA"/>
</dbReference>
<name>A0A286FYU3_9BACT</name>
<dbReference type="InterPro" id="IPR000326">
    <property type="entry name" value="PAP2/HPO"/>
</dbReference>
<dbReference type="PROSITE" id="PS51257">
    <property type="entry name" value="PROKAR_LIPOPROTEIN"/>
    <property type="match status" value="1"/>
</dbReference>
<dbReference type="OrthoDB" id="7793240at2"/>
<keyword evidence="4" id="KW-1185">Reference proteome</keyword>
<dbReference type="InterPro" id="IPR052559">
    <property type="entry name" value="V-haloperoxidase"/>
</dbReference>
<dbReference type="Pfam" id="PF01569">
    <property type="entry name" value="PAP2"/>
    <property type="match status" value="1"/>
</dbReference>
<dbReference type="PANTHER" id="PTHR34599">
    <property type="entry name" value="PEROXIDASE-RELATED"/>
    <property type="match status" value="1"/>
</dbReference>
<dbReference type="PANTHER" id="PTHR34599:SF1">
    <property type="entry name" value="PHOSPHATIDIC ACID PHOSPHATASE TYPE 2_HALOPEROXIDASE DOMAIN-CONTAINING PROTEIN"/>
    <property type="match status" value="1"/>
</dbReference>
<feature type="signal peptide" evidence="1">
    <location>
        <begin position="1"/>
        <end position="25"/>
    </location>
</feature>
<sequence length="451" mass="50516">MNFSLRFGYLLAVLLVGLTACQKPATPAEYNAKAANPEYYNSALNKLTEVVIHDIFSPPVASRIYSYANLAGYEALVPFDTQYESLAGKLKRFQSGPKPEPGKEYCFPLASARAFLTVARALTFSVDFYDTFEKPFYEQYKKDGVPDEVYERSLAYGEAVAKHVLDYAAKDSYKQTRGFKHTVTNEEGSWVPTPPAYMDAAEPQWNKLRCWGMDTCNQFMPPRPFPYSLAKGSPYAKELDEVYQIGKNLDKQKQDIAYFWDDNAFVMNVAGHVMYASKKMTPGGHWLAIAQTVARKKKLGLMQTVEAYALTSFALSDGFISCWDEKYRSKTVRPETVINKSMDPKWTPFLQTPPFPEYPSGHSVISTAAATVLTNLMGDNVAFTDSTEFPYGHGVRSFSSIRAAADEASISRLYGGIHYRSALVNGQVEGEKVGKWIVEKIHTRKSAVAQR</sequence>
<keyword evidence="1" id="KW-0732">Signal</keyword>
<dbReference type="InterPro" id="IPR036938">
    <property type="entry name" value="PAP2/HPO_sf"/>
</dbReference>
<reference evidence="4" key="1">
    <citation type="submission" date="2017-09" db="EMBL/GenBank/DDBJ databases">
        <authorList>
            <person name="Varghese N."/>
            <person name="Submissions S."/>
        </authorList>
    </citation>
    <scope>NUCLEOTIDE SEQUENCE [LARGE SCALE GENOMIC DNA]</scope>
    <source>
        <strain evidence="4">DSM 29961</strain>
    </source>
</reference>
<protein>
    <submittedName>
        <fullName evidence="3">PAP2 superfamily protein</fullName>
    </submittedName>
</protein>
<dbReference type="SUPFAM" id="SSF48317">
    <property type="entry name" value="Acid phosphatase/Vanadium-dependent haloperoxidase"/>
    <property type="match status" value="1"/>
</dbReference>
<proteinExistence type="predicted"/>